<evidence type="ECO:0000256" key="1">
    <source>
        <dbReference type="ARBA" id="ARBA00022729"/>
    </source>
</evidence>
<comment type="caution">
    <text evidence="2">The sequence shown here is derived from an EMBL/GenBank/DDBJ whole genome shotgun (WGS) entry which is preliminary data.</text>
</comment>
<keyword evidence="2" id="KW-0378">Hydrolase</keyword>
<protein>
    <submittedName>
        <fullName evidence="2">BNR repeat-containing glycosyl hydrolase</fullName>
    </submittedName>
</protein>
<organism evidence="2">
    <name type="scientific">uncultured bacterium</name>
    <name type="common">gcode 4</name>
    <dbReference type="NCBI Taxonomy" id="1234023"/>
    <lineage>
        <taxon>Bacteria</taxon>
        <taxon>environmental samples</taxon>
    </lineage>
</organism>
<dbReference type="InterPro" id="IPR036415">
    <property type="entry name" value="Lamin_tail_dom_sf"/>
</dbReference>
<dbReference type="EMBL" id="AMFJ01034173">
    <property type="protein sequence ID" value="EKD30047.1"/>
    <property type="molecule type" value="Genomic_DNA"/>
</dbReference>
<accession>K1XY01</accession>
<dbReference type="GO" id="GO:0016787">
    <property type="term" value="F:hydrolase activity"/>
    <property type="evidence" value="ECO:0007669"/>
    <property type="project" value="UniProtKB-KW"/>
</dbReference>
<gene>
    <name evidence="2" type="ORF">ACD_78C00173G0002</name>
</gene>
<dbReference type="Gene3D" id="2.60.40.1220">
    <property type="match status" value="1"/>
</dbReference>
<sequence length="2464" mass="264976">MFKKIVSFLVIVSIIISSLGIDQAFAAASLRVVQLLINGASSTIYKNPGDSFKVQIDGQNNGTDILTNIYGYIYFSDNANFSFIGNNGAYIGWTKQRDIATTEYNSTSWLSSLVTSSLAVNGEPKIFLNSGTNNFSISSTISSYENYIYWKFTSDQANSGISQLVIYANVKPHITDYSFSKSSVVGNGADSVDLTMKVKDYNGCSNVDAGVVTANLSALWLSSSESLTYDSCEADGKTAVFKKIGITTLSAVWDKTFAYTDFTAKDENNNLTSPTDPNTTFDDEDKKTDSVLTVANPVAPVVTISGTNPSIVSSQNSTVSFSGDKSGTYKVVINGNGSCSAWIIVTDWSAYATGATVDSIVSAWSLSDGANTVYTCIKNDVGDIGSANTVITKDTAAPTISSITVTPASVITNNSSLSFQCSENGQYKAVMNAFDTWYLTATANTPYTVTLPNANINVWANTITTYCKDAAWNESTATTSVSKVAPTPAMTSSGLTVTDNDIWWDWVDGRDIKITWDSAVATSYVGFESYRLYILPENTAFTGTYIGLVSNSGATTWTGSSNILNDSLWNSLASWNYVAYIAIMGTSGNLWGAASATGTLVADIVPHPSVLSASFTSTGNLRVKFDTALKTDTGSHFATGFVYQVGAVTYTGTSISSISDDIINVLIPDVGSTSATGILTVATGAAWWVPVDGSYNYGSWWIAVWDAINPGITGYSTGTVSYYTDFYSGSLVFNYTVSENLLWAGNTQILFTRVWWNADTSKVYYISDSAKLTSWAHSETVNLSSLGLVSGTYYEASLIAKDLSWNTTTSAPITIKFDNVGPSIVSLNPFWPNKVFGLLAPTFTWFSTTDDSGNWSGVKWYKLRVYTGSTTYTSWKTCTGAYVEYTHADLGSLSKSITLSNLYNYAWGAYAYDNMENVGTISSCDNFYINTDVPSFSASSITDTVLNSTSYTKGGNTLIIRSTITNTDSWHIWLNASSINDSSYANISCATPVSGVTCNFASNIATFTFATGALGSLSSATKQVQFTATNIAGINTGTTLTSITLDNTAPTPPSLIVPVTSSVYGWSGMSITFAGASDNIGIRYLKFEYLSGAVWNPIGTGANISPYIWNLTSIDSGDYQIKITAYDMADNTWSVTSGIFSVDKIAPTVPANALTYPSVAWIKLKWWTSVNITWNAGSITDAGWLAVNPITLYYSTDSGTNYTQIATSEANDGTYAWLVPVLNIATMKIKITATDNIQNISFDTSDNTFEIDSTLPVINISYAGIGWSTPQTNSYINNSWFDVSATVSDNNLSGGNIYYSLFNQTANVYFSGTTYTGSTEVWNLLGTSTGSSYNLSSTITSSITNGDYYKLKFRADDITGNTFSTSQVTFIGDTINPTLAVTTASGTYFSGSLLLAGTSSDTGSTISSVNLEIKKWAEWWNGSNWVGNEQLLLATTTNSYANWNYNFTAPGADLDGQAYGVIVHAYDKSYKTNNTASQSINIVLDETWPVIENDVFTFVPAWFYAGWSSFDITWNPAKITASGASFSHLRLEYNNNGVITVITGSTLNDGSHSFNLPAIDDSITILISAMDGIWNASNSIASSQILIDSTPPQIQSIETLDMSADGQIDALKLTMSESILDSSIVLGNFSISSIWVPTSWETGNSANDSVFLLRFSNTGTTATIPTLTYTKGALVDLAGKFLENVSPSPSTDTAEPRISSADIFANASGIFNRIEVTFSENISSTTDVTAFTLNNGLTLSSVSTSGTKATLNLNLWSVHTDSTGYTLDFTSNSNWKDGSNNQAGSLGTAINLSDKAVPVLLSSLIKDSNGDYIADTVELTFSESLTGTLSGFSISTGSIGSTSLIGGNKIVLWVSGISGTVPVVTVSYAWDLSDGSANSVASLTNSALAEKIPPRFLSSHTLDSNGNGKIDSVLLNFSEWLNSNLSDINIWASSYGLNMVWTYAMSGSTQVIVKLNEKPIFDTDSTPIVTINSNSALTDVWWNIILASQSNTASDSVWPVILSARFDEWTQDLHIVFSETVSWSLNNASFTLSWATSTISSTTFVSWNNTAVINLTGTGITYGTSEISFASSAAGDSLGNKQTLASFAKISASVILNEVMSVWDVVYIELKNISSANVDISGWVIENALWNGVHYTIPASPQVSANGYYLISTNDLSYSWVISNQTAALSITTDLILKNGTISVDSALYQAWVNNTSLERTAGCWNGLSSACWYGAVASNGFVNGSYKGTPKTANVLDATNPTLNSNMANDTILPLWYYDLSYDYNDTIWINTGSISFALEKWNGSNFVANSSFSTGSVSVSQANYTLSWLTLWKYKATFSISDTSWNAISTQEIFYVDNFSFSISTGSIDLWTLEPDVQKLANTDITVTVNTIGAWFSLNHTYTGSSMADWTGAGWYGACVGNSCTILENFKSKNIATQTGELQSSGALKAYTYDIKYGALINSMQSAWIYTISNSYNLEISY</sequence>
<keyword evidence="1" id="KW-0732">Signal</keyword>
<dbReference type="SUPFAM" id="SSF74853">
    <property type="entry name" value="Lamin A/C globular tail domain"/>
    <property type="match status" value="1"/>
</dbReference>
<reference evidence="2" key="1">
    <citation type="journal article" date="2012" name="Science">
        <title>Fermentation, hydrogen, and sulfur metabolism in multiple uncultivated bacterial phyla.</title>
        <authorList>
            <person name="Wrighton K.C."/>
            <person name="Thomas B.C."/>
            <person name="Sharon I."/>
            <person name="Miller C.S."/>
            <person name="Castelle C.J."/>
            <person name="VerBerkmoes N.C."/>
            <person name="Wilkins M.J."/>
            <person name="Hettich R.L."/>
            <person name="Lipton M.S."/>
            <person name="Williams K.H."/>
            <person name="Long P.E."/>
            <person name="Banfield J.F."/>
        </authorList>
    </citation>
    <scope>NUCLEOTIDE SEQUENCE [LARGE SCALE GENOMIC DNA]</scope>
</reference>
<name>K1XY01_9BACT</name>
<evidence type="ECO:0000313" key="2">
    <source>
        <dbReference type="EMBL" id="EKD30047.1"/>
    </source>
</evidence>
<proteinExistence type="predicted"/>
<dbReference type="InterPro" id="IPR014755">
    <property type="entry name" value="Cu-Rt/internalin_Ig-like"/>
</dbReference>